<name>A0A5N1BRI1_9LACT</name>
<keyword evidence="4" id="KW-0472">Membrane</keyword>
<keyword evidence="7" id="KW-1185">Reference proteome</keyword>
<dbReference type="Proteomes" id="UP000326476">
    <property type="component" value="Unassembled WGS sequence"/>
</dbReference>
<organism evidence="6 7">
    <name type="scientific">Aerococcus tenax</name>
    <dbReference type="NCBI Taxonomy" id="3078812"/>
    <lineage>
        <taxon>Bacteria</taxon>
        <taxon>Bacillati</taxon>
        <taxon>Bacillota</taxon>
        <taxon>Bacilli</taxon>
        <taxon>Lactobacillales</taxon>
        <taxon>Aerococcaceae</taxon>
        <taxon>Aerococcus</taxon>
    </lineage>
</organism>
<evidence type="ECO:0000256" key="3">
    <source>
        <dbReference type="ARBA" id="ARBA00022475"/>
    </source>
</evidence>
<comment type="caution">
    <text evidence="6">The sequence shown here is derived from an EMBL/GenBank/DDBJ whole genome shotgun (WGS) entry which is preliminary data.</text>
</comment>
<dbReference type="PANTHER" id="PTHR47737:SF1">
    <property type="entry name" value="GLYCINE BETAINE_PROLINE BETAINE TRANSPORT SYSTEM PERMEASE PROTEIN PROW"/>
    <property type="match status" value="1"/>
</dbReference>
<evidence type="ECO:0000256" key="4">
    <source>
        <dbReference type="ARBA" id="ARBA00023136"/>
    </source>
</evidence>
<dbReference type="AlphaFoldDB" id="A0A5N1BRI1"/>
<dbReference type="PANTHER" id="PTHR47737">
    <property type="entry name" value="GLYCINE BETAINE/PROLINE BETAINE TRANSPORT SYSTEM PERMEASE PROTEIN PROW"/>
    <property type="match status" value="1"/>
</dbReference>
<proteinExistence type="predicted"/>
<evidence type="ECO:0000256" key="2">
    <source>
        <dbReference type="ARBA" id="ARBA00022448"/>
    </source>
</evidence>
<sequence length="293" mass="31860">MVFKKIALALLAILGLLLTFGSEDSYKSSLFSGGGAGGERVTLAYVNWDSEVASTQVIAEVLRQEGFNVEQVPLDNAIMWSSVASGESDAMVSAWLPITHGEQIEQYGDQIVHAGVSLEGARTGLVVPTYMDQVNSIEDLSSEAGQTITGIEPGAGIMASTEKALQEYPNLGSWNLASSSSGAMATSLGQAYNNQEEIVVTGWNPHWKFAKYDLKYLEDPKGVYGEGETINTYTRQGFQEDNPRAYQILANFHWTLEDMESVMLDIANGTDPSQAAQKWIEANPDKVSEWTAE</sequence>
<dbReference type="SUPFAM" id="SSF53850">
    <property type="entry name" value="Periplasmic binding protein-like II"/>
    <property type="match status" value="1"/>
</dbReference>
<protein>
    <submittedName>
        <fullName evidence="6">Glycine betaine ABC transporter substrate-binding protein</fullName>
    </submittedName>
</protein>
<dbReference type="GO" id="GO:0031460">
    <property type="term" value="P:glycine betaine transport"/>
    <property type="evidence" value="ECO:0007669"/>
    <property type="project" value="TreeGrafter"/>
</dbReference>
<feature type="domain" description="ABC-type glycine betaine transport system substrate-binding" evidence="5">
    <location>
        <begin position="40"/>
        <end position="281"/>
    </location>
</feature>
<dbReference type="GO" id="GO:0015871">
    <property type="term" value="P:choline transport"/>
    <property type="evidence" value="ECO:0007669"/>
    <property type="project" value="TreeGrafter"/>
</dbReference>
<reference evidence="7" key="1">
    <citation type="submission" date="2019-09" db="EMBL/GenBank/DDBJ databases">
        <title>Draft genome sequence assemblies of isolates from the urinary tract.</title>
        <authorList>
            <person name="Mores C.R."/>
            <person name="Putonti C."/>
            <person name="Wolfe A.J."/>
        </authorList>
    </citation>
    <scope>NUCLEOTIDE SEQUENCE [LARGE SCALE GENOMIC DNA]</scope>
    <source>
        <strain evidence="7">UMB8614</strain>
    </source>
</reference>
<evidence type="ECO:0000259" key="5">
    <source>
        <dbReference type="Pfam" id="PF04069"/>
    </source>
</evidence>
<gene>
    <name evidence="6" type="ORF">F6I34_01925</name>
</gene>
<dbReference type="GO" id="GO:0043190">
    <property type="term" value="C:ATP-binding cassette (ABC) transporter complex"/>
    <property type="evidence" value="ECO:0007669"/>
    <property type="project" value="InterPro"/>
</dbReference>
<evidence type="ECO:0000256" key="1">
    <source>
        <dbReference type="ARBA" id="ARBA00004236"/>
    </source>
</evidence>
<dbReference type="CDD" id="cd13639">
    <property type="entry name" value="PBP2_OpuAC_like"/>
    <property type="match status" value="1"/>
</dbReference>
<dbReference type="InterPro" id="IPR007210">
    <property type="entry name" value="ABC_Gly_betaine_transp_sub-bd"/>
</dbReference>
<comment type="subcellular location">
    <subcellularLocation>
        <location evidence="1">Cell membrane</location>
    </subcellularLocation>
</comment>
<dbReference type="Gene3D" id="3.40.190.100">
    <property type="entry name" value="Glycine betaine-binding periplasmic protein, domain 2"/>
    <property type="match status" value="2"/>
</dbReference>
<dbReference type="Gene3D" id="3.10.105.10">
    <property type="entry name" value="Dipeptide-binding Protein, Domain 3"/>
    <property type="match status" value="2"/>
</dbReference>
<evidence type="ECO:0000313" key="6">
    <source>
        <dbReference type="EMBL" id="KAA9241980.1"/>
    </source>
</evidence>
<keyword evidence="2" id="KW-0813">Transport</keyword>
<accession>A0A5N1BRI1</accession>
<dbReference type="GO" id="GO:0015226">
    <property type="term" value="F:carnitine transmembrane transporter activity"/>
    <property type="evidence" value="ECO:0007669"/>
    <property type="project" value="TreeGrafter"/>
</dbReference>
<dbReference type="EMBL" id="VYVN01000003">
    <property type="protein sequence ID" value="KAA9241980.1"/>
    <property type="molecule type" value="Genomic_DNA"/>
</dbReference>
<dbReference type="GO" id="GO:0005275">
    <property type="term" value="F:amine transmembrane transporter activity"/>
    <property type="evidence" value="ECO:0007669"/>
    <property type="project" value="TreeGrafter"/>
</dbReference>
<dbReference type="Pfam" id="PF04069">
    <property type="entry name" value="OpuAC"/>
    <property type="match status" value="1"/>
</dbReference>
<evidence type="ECO:0000313" key="7">
    <source>
        <dbReference type="Proteomes" id="UP000326476"/>
    </source>
</evidence>
<keyword evidence="3" id="KW-1003">Cell membrane</keyword>